<dbReference type="Proteomes" id="UP000625711">
    <property type="component" value="Unassembled WGS sequence"/>
</dbReference>
<dbReference type="OrthoDB" id="192253at2759"/>
<comment type="caution">
    <text evidence="1">The sequence shown here is derived from an EMBL/GenBank/DDBJ whole genome shotgun (WGS) entry which is preliminary data.</text>
</comment>
<sequence length="169" mass="18623">MLNNTRVEETCCSGYEEQDGYCVSSCGHCVNGLCVRGICSCQQGWQGPHCDSRLSANDTRNIEDTFNESSYNTIDRPEKNEETSTVHSFISSSITTLTIPTLVTVYTPVTTTLQTLETTTKIDIQNGTPEPDETKEDKYVDYRELGGESVELSSPSTVNLTEAITDSKI</sequence>
<dbReference type="EMBL" id="JAACXV010004365">
    <property type="protein sequence ID" value="KAF7277065.1"/>
    <property type="molecule type" value="Genomic_DNA"/>
</dbReference>
<reference evidence="1" key="1">
    <citation type="submission" date="2020-08" db="EMBL/GenBank/DDBJ databases">
        <title>Genome sequencing and assembly of the red palm weevil Rhynchophorus ferrugineus.</title>
        <authorList>
            <person name="Dias G.B."/>
            <person name="Bergman C.M."/>
            <person name="Manee M."/>
        </authorList>
    </citation>
    <scope>NUCLEOTIDE SEQUENCE</scope>
    <source>
        <strain evidence="1">AA-2017</strain>
        <tissue evidence="1">Whole larva</tissue>
    </source>
</reference>
<gene>
    <name evidence="1" type="ORF">GWI33_009482</name>
</gene>
<evidence type="ECO:0000313" key="1">
    <source>
        <dbReference type="EMBL" id="KAF7277065.1"/>
    </source>
</evidence>
<dbReference type="AlphaFoldDB" id="A0A834MEP8"/>
<keyword evidence="2" id="KW-1185">Reference proteome</keyword>
<organism evidence="1 2">
    <name type="scientific">Rhynchophorus ferrugineus</name>
    <name type="common">Red palm weevil</name>
    <name type="synonym">Curculio ferrugineus</name>
    <dbReference type="NCBI Taxonomy" id="354439"/>
    <lineage>
        <taxon>Eukaryota</taxon>
        <taxon>Metazoa</taxon>
        <taxon>Ecdysozoa</taxon>
        <taxon>Arthropoda</taxon>
        <taxon>Hexapoda</taxon>
        <taxon>Insecta</taxon>
        <taxon>Pterygota</taxon>
        <taxon>Neoptera</taxon>
        <taxon>Endopterygota</taxon>
        <taxon>Coleoptera</taxon>
        <taxon>Polyphaga</taxon>
        <taxon>Cucujiformia</taxon>
        <taxon>Curculionidae</taxon>
        <taxon>Dryophthorinae</taxon>
        <taxon>Rhynchophorus</taxon>
    </lineage>
</organism>
<proteinExistence type="predicted"/>
<evidence type="ECO:0000313" key="2">
    <source>
        <dbReference type="Proteomes" id="UP000625711"/>
    </source>
</evidence>
<protein>
    <recommendedName>
        <fullName evidence="3">EGF-like domain-containing protein</fullName>
    </recommendedName>
</protein>
<feature type="non-terminal residue" evidence="1">
    <location>
        <position position="1"/>
    </location>
</feature>
<accession>A0A834MEP8</accession>
<evidence type="ECO:0008006" key="3">
    <source>
        <dbReference type="Google" id="ProtNLM"/>
    </source>
</evidence>
<name>A0A834MEP8_RHYFE</name>